<evidence type="ECO:0000313" key="2">
    <source>
        <dbReference type="Proteomes" id="UP000250140"/>
    </source>
</evidence>
<evidence type="ECO:0000313" key="1">
    <source>
        <dbReference type="EMBL" id="OCL01804.1"/>
    </source>
</evidence>
<sequence length="151" mass="17373">MAPSNRNLALASKIATLRLKIAPIICVTSGVPHPAFPNTMLAFWLLTEAQLDTMARYYSQSTPSKYTFMYPRTMGWDKAFLAVSRKDQAADDDRHVLSAADRIAIKRRKFAKFIGMRGCETPEWETQAHIRILERRIIRSLEEEETDVKWI</sequence>
<dbReference type="Proteomes" id="UP000250140">
    <property type="component" value="Unassembled WGS sequence"/>
</dbReference>
<keyword evidence="2" id="KW-1185">Reference proteome</keyword>
<dbReference type="OrthoDB" id="4156665at2759"/>
<organism evidence="1 2">
    <name type="scientific">Glonium stellatum</name>
    <dbReference type="NCBI Taxonomy" id="574774"/>
    <lineage>
        <taxon>Eukaryota</taxon>
        <taxon>Fungi</taxon>
        <taxon>Dikarya</taxon>
        <taxon>Ascomycota</taxon>
        <taxon>Pezizomycotina</taxon>
        <taxon>Dothideomycetes</taxon>
        <taxon>Pleosporomycetidae</taxon>
        <taxon>Gloniales</taxon>
        <taxon>Gloniaceae</taxon>
        <taxon>Glonium</taxon>
    </lineage>
</organism>
<name>A0A8E2JM52_9PEZI</name>
<dbReference type="EMBL" id="KV751052">
    <property type="protein sequence ID" value="OCL01804.1"/>
    <property type="molecule type" value="Genomic_DNA"/>
</dbReference>
<gene>
    <name evidence="1" type="ORF">AOQ84DRAFT_204011</name>
</gene>
<proteinExistence type="predicted"/>
<dbReference type="AlphaFoldDB" id="A0A8E2JM52"/>
<protein>
    <submittedName>
        <fullName evidence="1">Uncharacterized protein</fullName>
    </submittedName>
</protein>
<accession>A0A8E2JM52</accession>
<reference evidence="1 2" key="1">
    <citation type="journal article" date="2016" name="Nat. Commun.">
        <title>Ectomycorrhizal ecology is imprinted in the genome of the dominant symbiotic fungus Cenococcum geophilum.</title>
        <authorList>
            <consortium name="DOE Joint Genome Institute"/>
            <person name="Peter M."/>
            <person name="Kohler A."/>
            <person name="Ohm R.A."/>
            <person name="Kuo A."/>
            <person name="Krutzmann J."/>
            <person name="Morin E."/>
            <person name="Arend M."/>
            <person name="Barry K.W."/>
            <person name="Binder M."/>
            <person name="Choi C."/>
            <person name="Clum A."/>
            <person name="Copeland A."/>
            <person name="Grisel N."/>
            <person name="Haridas S."/>
            <person name="Kipfer T."/>
            <person name="LaButti K."/>
            <person name="Lindquist E."/>
            <person name="Lipzen A."/>
            <person name="Maire R."/>
            <person name="Meier B."/>
            <person name="Mihaltcheva S."/>
            <person name="Molinier V."/>
            <person name="Murat C."/>
            <person name="Poggeler S."/>
            <person name="Quandt C.A."/>
            <person name="Sperisen C."/>
            <person name="Tritt A."/>
            <person name="Tisserant E."/>
            <person name="Crous P.W."/>
            <person name="Henrissat B."/>
            <person name="Nehls U."/>
            <person name="Egli S."/>
            <person name="Spatafora J.W."/>
            <person name="Grigoriev I.V."/>
            <person name="Martin F.M."/>
        </authorList>
    </citation>
    <scope>NUCLEOTIDE SEQUENCE [LARGE SCALE GENOMIC DNA]</scope>
    <source>
        <strain evidence="1 2">CBS 207.34</strain>
    </source>
</reference>